<dbReference type="EMBL" id="ACPB03000418">
    <property type="status" value="NOT_ANNOTATED_CDS"/>
    <property type="molecule type" value="Genomic_DNA"/>
</dbReference>
<name>A0A905QX32_RHOPR</name>
<dbReference type="Proteomes" id="UP000015103">
    <property type="component" value="Unassembled WGS sequence"/>
</dbReference>
<accession>A0A905QX32</accession>
<protein>
    <submittedName>
        <fullName evidence="1">Uncharacterized protein</fullName>
    </submittedName>
</protein>
<proteinExistence type="predicted"/>
<dbReference type="EMBL" id="ACPB03000419">
    <property type="status" value="NOT_ANNOTATED_CDS"/>
    <property type="molecule type" value="Genomic_DNA"/>
</dbReference>
<evidence type="ECO:0000313" key="2">
    <source>
        <dbReference type="Proteomes" id="UP000015103"/>
    </source>
</evidence>
<reference evidence="1" key="1">
    <citation type="submission" date="2022-10" db="UniProtKB">
        <authorList>
            <consortium name="EnsemblMetazoa"/>
        </authorList>
    </citation>
    <scope>IDENTIFICATION</scope>
</reference>
<sequence length="54" mass="6196">MNQSPKISVNSRIRLKGKQSSYKIGFTIQRSYFQQMMPLVLKTSGHFTGKYKVG</sequence>
<evidence type="ECO:0000313" key="1">
    <source>
        <dbReference type="EnsemblMetazoa" id="RPRC017827-PA"/>
    </source>
</evidence>
<dbReference type="EnsemblMetazoa" id="RPRC017827-RA">
    <property type="protein sequence ID" value="RPRC017827-PA"/>
    <property type="gene ID" value="RPRC017827"/>
</dbReference>
<dbReference type="AlphaFoldDB" id="A0A905QX32"/>
<organism evidence="1 2">
    <name type="scientific">Rhodnius prolixus</name>
    <name type="common">Triatomid bug</name>
    <dbReference type="NCBI Taxonomy" id="13249"/>
    <lineage>
        <taxon>Eukaryota</taxon>
        <taxon>Metazoa</taxon>
        <taxon>Ecdysozoa</taxon>
        <taxon>Arthropoda</taxon>
        <taxon>Hexapoda</taxon>
        <taxon>Insecta</taxon>
        <taxon>Pterygota</taxon>
        <taxon>Neoptera</taxon>
        <taxon>Paraneoptera</taxon>
        <taxon>Hemiptera</taxon>
        <taxon>Heteroptera</taxon>
        <taxon>Panheteroptera</taxon>
        <taxon>Cimicomorpha</taxon>
        <taxon>Reduviidae</taxon>
        <taxon>Triatominae</taxon>
        <taxon>Rhodnius</taxon>
    </lineage>
</organism>
<keyword evidence="2" id="KW-1185">Reference proteome</keyword>